<evidence type="ECO:0000256" key="7">
    <source>
        <dbReference type="PROSITE-ProRule" id="PRU01393"/>
    </source>
</evidence>
<comment type="catalytic activity">
    <reaction evidence="1 7 8">
        <text>Thiol-dependent hydrolysis of ester, thioester, amide, peptide and isopeptide bonds formed by the C-terminal Gly of ubiquitin (a 76-residue protein attached to proteins as an intracellular targeting signal).</text>
        <dbReference type="EC" id="3.4.19.12"/>
    </reaction>
</comment>
<dbReference type="PANTHER" id="PTHR10589">
    <property type="entry name" value="UBIQUITIN CARBOXYL-TERMINAL HYDROLASE"/>
    <property type="match status" value="1"/>
</dbReference>
<dbReference type="PROSITE" id="PS52048">
    <property type="entry name" value="UCH_DOMAIN"/>
    <property type="match status" value="1"/>
</dbReference>
<accession>A0AAI8W0V2</accession>
<evidence type="ECO:0000313" key="10">
    <source>
        <dbReference type="EMBL" id="CAJ2514160.1"/>
    </source>
</evidence>
<evidence type="ECO:0000256" key="8">
    <source>
        <dbReference type="RuleBase" id="RU361215"/>
    </source>
</evidence>
<comment type="caution">
    <text evidence="10">The sequence shown here is derived from an EMBL/GenBank/DDBJ whole genome shotgun (WGS) entry which is preliminary data.</text>
</comment>
<evidence type="ECO:0000256" key="6">
    <source>
        <dbReference type="ARBA" id="ARBA00022807"/>
    </source>
</evidence>
<organism evidence="10 11">
    <name type="scientific">Anthostomella pinea</name>
    <dbReference type="NCBI Taxonomy" id="933095"/>
    <lineage>
        <taxon>Eukaryota</taxon>
        <taxon>Fungi</taxon>
        <taxon>Dikarya</taxon>
        <taxon>Ascomycota</taxon>
        <taxon>Pezizomycotina</taxon>
        <taxon>Sordariomycetes</taxon>
        <taxon>Xylariomycetidae</taxon>
        <taxon>Xylariales</taxon>
        <taxon>Xylariaceae</taxon>
        <taxon>Anthostomella</taxon>
    </lineage>
</organism>
<feature type="active site" description="Proton donor" evidence="7">
    <location>
        <position position="186"/>
    </location>
</feature>
<evidence type="ECO:0000259" key="9">
    <source>
        <dbReference type="PROSITE" id="PS52048"/>
    </source>
</evidence>
<dbReference type="PRINTS" id="PR00707">
    <property type="entry name" value="UBCTHYDRLASE"/>
</dbReference>
<dbReference type="InterPro" id="IPR001578">
    <property type="entry name" value="Peptidase_C12_UCH"/>
</dbReference>
<name>A0AAI8W0V2_9PEZI</name>
<dbReference type="PANTHER" id="PTHR10589:SF17">
    <property type="entry name" value="UBIQUITIN CARBOXYL-TERMINAL HYDROLASE"/>
    <property type="match status" value="1"/>
</dbReference>
<dbReference type="Gene3D" id="3.40.532.10">
    <property type="entry name" value="Peptidase C12, ubiquitin carboxyl-terminal hydrolase"/>
    <property type="match status" value="1"/>
</dbReference>
<feature type="site" description="Important for enzyme activity" evidence="7">
    <location>
        <position position="204"/>
    </location>
</feature>
<feature type="active site" description="Nucleophile" evidence="7">
    <location>
        <position position="110"/>
    </location>
</feature>
<evidence type="ECO:0000256" key="1">
    <source>
        <dbReference type="ARBA" id="ARBA00000707"/>
    </source>
</evidence>
<keyword evidence="6 7" id="KW-0788">Thiol protease</keyword>
<dbReference type="EMBL" id="CAUWAG010000020">
    <property type="protein sequence ID" value="CAJ2514160.1"/>
    <property type="molecule type" value="Genomic_DNA"/>
</dbReference>
<evidence type="ECO:0000256" key="4">
    <source>
        <dbReference type="ARBA" id="ARBA00022786"/>
    </source>
</evidence>
<dbReference type="GO" id="GO:0005737">
    <property type="term" value="C:cytoplasm"/>
    <property type="evidence" value="ECO:0007669"/>
    <property type="project" value="TreeGrafter"/>
</dbReference>
<dbReference type="InterPro" id="IPR038765">
    <property type="entry name" value="Papain-like_cys_pep_sf"/>
</dbReference>
<evidence type="ECO:0000256" key="2">
    <source>
        <dbReference type="ARBA" id="ARBA00009326"/>
    </source>
</evidence>
<dbReference type="Pfam" id="PF01088">
    <property type="entry name" value="Peptidase_C12"/>
    <property type="match status" value="1"/>
</dbReference>
<sequence>MSLSSTTTPDPPRSAPAFIPLEANPPVLTDLAHKLGLSQALQMHDVWSTEPELIATMQIPRPALALLVVFPLTAPYESERLAEDAGAEEYSGVGDDEPVLWWKQTIRNACGMMGLLHAVANGSAREYIEPNSTFDKLIKTSLPLPPHARSALLEQTPELACAHQEAASGTSNSTTAPDAQDDVDLHYVCFVKTEKDGGTLWALDGRRKGPVALGKLDAGEDVLSDKALLLGPVKILQHAGNDLRASCVALAGAN</sequence>
<comment type="similarity">
    <text evidence="2 7 8">Belongs to the peptidase C12 family.</text>
</comment>
<evidence type="ECO:0000313" key="11">
    <source>
        <dbReference type="Proteomes" id="UP001295740"/>
    </source>
</evidence>
<dbReference type="InterPro" id="IPR057254">
    <property type="entry name" value="UCH_AS"/>
</dbReference>
<dbReference type="GO" id="GO:0004843">
    <property type="term" value="F:cysteine-type deubiquitinase activity"/>
    <property type="evidence" value="ECO:0007669"/>
    <property type="project" value="UniProtKB-UniRule"/>
</dbReference>
<dbReference type="GO" id="GO:0016579">
    <property type="term" value="P:protein deubiquitination"/>
    <property type="evidence" value="ECO:0007669"/>
    <property type="project" value="TreeGrafter"/>
</dbReference>
<reference evidence="10" key="1">
    <citation type="submission" date="2023-10" db="EMBL/GenBank/DDBJ databases">
        <authorList>
            <person name="Hackl T."/>
        </authorList>
    </citation>
    <scope>NUCLEOTIDE SEQUENCE</scope>
</reference>
<dbReference type="Proteomes" id="UP001295740">
    <property type="component" value="Unassembled WGS sequence"/>
</dbReference>
<evidence type="ECO:0000256" key="5">
    <source>
        <dbReference type="ARBA" id="ARBA00022801"/>
    </source>
</evidence>
<dbReference type="SUPFAM" id="SSF54001">
    <property type="entry name" value="Cysteine proteinases"/>
    <property type="match status" value="1"/>
</dbReference>
<proteinExistence type="inferred from homology"/>
<protein>
    <recommendedName>
        <fullName evidence="8">Ubiquitin carboxyl-terminal hydrolase</fullName>
        <ecNumber evidence="8">3.4.19.12</ecNumber>
    </recommendedName>
</protein>
<dbReference type="InterPro" id="IPR036959">
    <property type="entry name" value="Peptidase_C12_UCH_sf"/>
</dbReference>
<evidence type="ECO:0000256" key="3">
    <source>
        <dbReference type="ARBA" id="ARBA00022670"/>
    </source>
</evidence>
<keyword evidence="11" id="KW-1185">Reference proteome</keyword>
<dbReference type="CDD" id="cd09616">
    <property type="entry name" value="Peptidase_C12_UCH_L1_L3"/>
    <property type="match status" value="1"/>
</dbReference>
<feature type="site" description="Transition state stabilizer" evidence="7">
    <location>
        <position position="104"/>
    </location>
</feature>
<keyword evidence="3 7" id="KW-0645">Protease</keyword>
<gene>
    <name evidence="10" type="ORF">KHLLAP_LOCUS14628</name>
</gene>
<dbReference type="GO" id="GO:0006511">
    <property type="term" value="P:ubiquitin-dependent protein catabolic process"/>
    <property type="evidence" value="ECO:0007669"/>
    <property type="project" value="UniProtKB-UniRule"/>
</dbReference>
<dbReference type="PROSITE" id="PS00140">
    <property type="entry name" value="UCH_1"/>
    <property type="match status" value="1"/>
</dbReference>
<dbReference type="EC" id="3.4.19.12" evidence="8"/>
<keyword evidence="5 7" id="KW-0378">Hydrolase</keyword>
<dbReference type="AlphaFoldDB" id="A0AAI8W0V2"/>
<feature type="domain" description="UCH catalytic" evidence="9">
    <location>
        <begin position="17"/>
        <end position="252"/>
    </location>
</feature>
<keyword evidence="4 7" id="KW-0833">Ubl conjugation pathway</keyword>